<dbReference type="EMBL" id="FPIZ01000002">
    <property type="protein sequence ID" value="SFW23786.1"/>
    <property type="molecule type" value="Genomic_DNA"/>
</dbReference>
<dbReference type="RefSeq" id="WP_072357192.1">
    <property type="nucleotide sequence ID" value="NZ_CP139972.1"/>
</dbReference>
<dbReference type="SUPFAM" id="SSF48208">
    <property type="entry name" value="Six-hairpin glycosidases"/>
    <property type="match status" value="1"/>
</dbReference>
<reference evidence="2 4" key="1">
    <citation type="submission" date="2016-11" db="EMBL/GenBank/DDBJ databases">
        <authorList>
            <person name="Jaros S."/>
            <person name="Januszkiewicz K."/>
            <person name="Wedrychowicz H."/>
        </authorList>
    </citation>
    <scope>NUCLEOTIDE SEQUENCE [LARGE SCALE GENOMIC DNA]</scope>
    <source>
        <strain evidence="2 4">DSM 784</strain>
    </source>
</reference>
<evidence type="ECO:0000256" key="1">
    <source>
        <dbReference type="ARBA" id="ARBA00022801"/>
    </source>
</evidence>
<reference evidence="3 5" key="2">
    <citation type="submission" date="2023-11" db="EMBL/GenBank/DDBJ databases">
        <title>MicrobeMod: A computational toolkit for identifying prokaryotic methylation and restriction-modification with nanopore sequencing.</title>
        <authorList>
            <person name="Crits-Christoph A."/>
            <person name="Kang S.C."/>
            <person name="Lee H."/>
            <person name="Ostrov N."/>
        </authorList>
    </citation>
    <scope>NUCLEOTIDE SEQUENCE [LARGE SCALE GENOMIC DNA]</scope>
    <source>
        <strain evidence="3 5">ATCC 23090</strain>
    </source>
</reference>
<name>A0A1K1MKV4_9BACT</name>
<protein>
    <submittedName>
        <fullName evidence="3">Glycoside hydrolase family 88 protein</fullName>
    </submittedName>
    <submittedName>
        <fullName evidence="2">Rhamnogalacturonyl hydrolase YesR</fullName>
    </submittedName>
</protein>
<dbReference type="GO" id="GO:0016787">
    <property type="term" value="F:hydrolase activity"/>
    <property type="evidence" value="ECO:0007669"/>
    <property type="project" value="UniProtKB-KW"/>
</dbReference>
<dbReference type="OrthoDB" id="9807186at2"/>
<dbReference type="InterPro" id="IPR012341">
    <property type="entry name" value="6hp_glycosidase-like_sf"/>
</dbReference>
<sequence>MNYRTQFRVLIATVALFVNLGGTFGQKIFKEWPLGSEPNVIGPYVANHYVASNFDNFGSSEPPTSITYPEVLTWYGALQMAKVTSDKALVEKLALRYEPLVAQAHHMMPAPDMMEHSVFGAIPLELYLQTNQNRYLDVGKPFADQQWELPEGPKPEQQVLAGRGLSWQSRMVVEDMFLFTLVQTQAFRATGTKEYINRAATELTVYIDALQQAGGLFNQSNDVPIYWGRGNGWAAASMALILNYLPAENPNRAHILDSYKKMMAALKQYMTPDYKWGQIIDDEKSWTENSGSAMFTYALVMGVKRKWLEDDAYGMLARNAWMAIVKGLNEAGDLKDVCEETKKKNDPNYYLNREKVTGSLVGQAPVLWTAALLLDK</sequence>
<dbReference type="PANTHER" id="PTHR33886:SF8">
    <property type="entry name" value="UNSATURATED RHAMNOGALACTURONAN HYDROLASE (EUROFUNG)"/>
    <property type="match status" value="1"/>
</dbReference>
<dbReference type="PANTHER" id="PTHR33886">
    <property type="entry name" value="UNSATURATED RHAMNOGALACTURONAN HYDROLASE (EUROFUNG)"/>
    <property type="match status" value="1"/>
</dbReference>
<dbReference type="AlphaFoldDB" id="A0A1K1MKV4"/>
<dbReference type="EMBL" id="CP140154">
    <property type="protein sequence ID" value="WQG91600.1"/>
    <property type="molecule type" value="Genomic_DNA"/>
</dbReference>
<dbReference type="Proteomes" id="UP001326715">
    <property type="component" value="Chromosome"/>
</dbReference>
<evidence type="ECO:0000313" key="2">
    <source>
        <dbReference type="EMBL" id="SFW23786.1"/>
    </source>
</evidence>
<dbReference type="Pfam" id="PF07470">
    <property type="entry name" value="Glyco_hydro_88"/>
    <property type="match status" value="1"/>
</dbReference>
<dbReference type="STRING" id="1004.SAMN05661012_00667"/>
<dbReference type="Gene3D" id="1.50.10.10">
    <property type="match status" value="1"/>
</dbReference>
<organism evidence="2 4">
    <name type="scientific">Chitinophaga sancti</name>
    <dbReference type="NCBI Taxonomy" id="1004"/>
    <lineage>
        <taxon>Bacteria</taxon>
        <taxon>Pseudomonadati</taxon>
        <taxon>Bacteroidota</taxon>
        <taxon>Chitinophagia</taxon>
        <taxon>Chitinophagales</taxon>
        <taxon>Chitinophagaceae</taxon>
        <taxon>Chitinophaga</taxon>
    </lineage>
</organism>
<accession>A0A1K1MKV4</accession>
<gene>
    <name evidence="2" type="ORF">SAMN05661012_00667</name>
    <name evidence="3" type="ORF">SR876_08805</name>
</gene>
<dbReference type="InterPro" id="IPR052043">
    <property type="entry name" value="PolySaccharide_Degr_Enz"/>
</dbReference>
<evidence type="ECO:0000313" key="4">
    <source>
        <dbReference type="Proteomes" id="UP000183788"/>
    </source>
</evidence>
<keyword evidence="1 2" id="KW-0378">Hydrolase</keyword>
<dbReference type="InterPro" id="IPR010905">
    <property type="entry name" value="Glyco_hydro_88"/>
</dbReference>
<dbReference type="Proteomes" id="UP000183788">
    <property type="component" value="Unassembled WGS sequence"/>
</dbReference>
<dbReference type="GO" id="GO:0005975">
    <property type="term" value="P:carbohydrate metabolic process"/>
    <property type="evidence" value="ECO:0007669"/>
    <property type="project" value="InterPro"/>
</dbReference>
<dbReference type="InterPro" id="IPR008928">
    <property type="entry name" value="6-hairpin_glycosidase_sf"/>
</dbReference>
<evidence type="ECO:0000313" key="3">
    <source>
        <dbReference type="EMBL" id="WQG91600.1"/>
    </source>
</evidence>
<keyword evidence="5" id="KW-1185">Reference proteome</keyword>
<evidence type="ECO:0000313" key="5">
    <source>
        <dbReference type="Proteomes" id="UP001326715"/>
    </source>
</evidence>
<proteinExistence type="predicted"/>